<reference evidence="3 4" key="1">
    <citation type="submission" date="2020-02" db="EMBL/GenBank/DDBJ databases">
        <authorList>
            <person name="Kim H.M."/>
            <person name="Jeon C.O."/>
        </authorList>
    </citation>
    <scope>NUCLEOTIDE SEQUENCE [LARGE SCALE GENOMIC DNA]</scope>
    <source>
        <strain evidence="3 4">PeD5</strain>
    </source>
</reference>
<accession>A0A6M1LU98</accession>
<proteinExistence type="predicted"/>
<dbReference type="Proteomes" id="UP000475385">
    <property type="component" value="Unassembled WGS sequence"/>
</dbReference>
<dbReference type="PANTHER" id="PTHR47495">
    <property type="entry name" value="ALDEHYDE DEHYDROGENASE"/>
    <property type="match status" value="1"/>
</dbReference>
<keyword evidence="4" id="KW-1185">Reference proteome</keyword>
<feature type="signal peptide" evidence="1">
    <location>
        <begin position="1"/>
        <end position="27"/>
    </location>
</feature>
<dbReference type="InterPro" id="IPR008274">
    <property type="entry name" value="AldOxase/xan_DH_MoCoBD1"/>
</dbReference>
<dbReference type="PANTHER" id="PTHR47495:SF2">
    <property type="entry name" value="ALDEHYDE DEHYDROGENASE"/>
    <property type="match status" value="1"/>
</dbReference>
<dbReference type="InterPro" id="IPR046867">
    <property type="entry name" value="AldOxase/xan_DH_MoCoBD2"/>
</dbReference>
<dbReference type="SUPFAM" id="SSF56003">
    <property type="entry name" value="Molybdenum cofactor-binding domain"/>
    <property type="match status" value="2"/>
</dbReference>
<dbReference type="GO" id="GO:0016491">
    <property type="term" value="F:oxidoreductase activity"/>
    <property type="evidence" value="ECO:0007669"/>
    <property type="project" value="InterPro"/>
</dbReference>
<reference evidence="3 4" key="2">
    <citation type="submission" date="2020-03" db="EMBL/GenBank/DDBJ databases">
        <title>Roseomonas stagni sp. nov., isolated from pond water in Japan.</title>
        <authorList>
            <person name="Furuhata K."/>
            <person name="Miyamoto H."/>
            <person name="Goto K."/>
        </authorList>
    </citation>
    <scope>NUCLEOTIDE SEQUENCE [LARGE SCALE GENOMIC DNA]</scope>
    <source>
        <strain evidence="3 4">PeD5</strain>
    </source>
</reference>
<dbReference type="EMBL" id="JAAIKB010000016">
    <property type="protein sequence ID" value="NGM23589.1"/>
    <property type="molecule type" value="Genomic_DNA"/>
</dbReference>
<dbReference type="InterPro" id="IPR000674">
    <property type="entry name" value="Ald_Oxase/Xan_DH_a/b"/>
</dbReference>
<name>A0A6M1LU98_9PROT</name>
<feature type="chain" id="PRO_5026663356" evidence="1">
    <location>
        <begin position="28"/>
        <end position="723"/>
    </location>
</feature>
<dbReference type="SMART" id="SM01008">
    <property type="entry name" value="Ald_Xan_dh_C"/>
    <property type="match status" value="1"/>
</dbReference>
<sequence length="723" mass="77007">MDGMIERRTLLATGAAALVVPLAPASAQQAPPPVITAAAANSPNGGVGQVTAFLRIAPDGRVTFASPVTEMGQGTHTSHAMIVADELDVPLAQVTVVAGQPEPALRLQPVNEMYSGASFGIRFWHDRIRRACAQARGALVQAAAERLGVAADTLSTAEGRVTHAASNRSVPYAELVEAASRLPLAETPRIKPAAERRVTGRAAPRMDIPAKTNGSAIYGHDIRLPNMAYAVARLSPVFGAELDGFDRASISAIRGIIDVVALKNGVAVVAENSWAAMEGAKRITIRFKPTPEQNLDSAELSRRLRAGLEGGPATRPRNDGDVDAALSGAARVVEATYEVPFLAHAPMETENATVHIQGDKVEVWASTQHQDWCARDAARVAGVPRENVVIHTPMTGGGFGRRLHTEVVEQATTVAKAINRPVKLIWTREDEFAQSYWRPAFAAKLRAAVDAEGKVTGLAIRAAGQSVMGDYRPALFAGPLRGNDPFALQSIADTRRYDFGAFRAEWHRVEAAPKVWLWRSVGGSQMCFFLESFLDEVAAATRKDPYALRRELLAKDARALRVLDTAAQRGGWQSAPPAGRHRGIAFVDLYDSLVAQVAEVSVTGNEVRVHKVSVVIDCGDVVNPDSVEAQMQGSVIWGLSSMALEGVTLKDGAAEQRNFDTYPILRIGSAPAVDVTIIRSGERTGGVGEPGVPPVAPAVCNAIFAATGRRVRSLPLASQGLNV</sequence>
<comment type="caution">
    <text evidence="3">The sequence shown here is derived from an EMBL/GenBank/DDBJ whole genome shotgun (WGS) entry which is preliminary data.</text>
</comment>
<protein>
    <submittedName>
        <fullName evidence="3">Xanthine dehydrogenase family protein molybdopterin-binding subunit</fullName>
    </submittedName>
</protein>
<dbReference type="InterPro" id="IPR037165">
    <property type="entry name" value="AldOxase/xan_DH_Mopterin-bd_sf"/>
</dbReference>
<dbReference type="Pfam" id="PF20256">
    <property type="entry name" value="MoCoBD_2"/>
    <property type="match status" value="2"/>
</dbReference>
<dbReference type="PROSITE" id="PS51318">
    <property type="entry name" value="TAT"/>
    <property type="match status" value="1"/>
</dbReference>
<gene>
    <name evidence="3" type="ORF">G3576_26485</name>
</gene>
<dbReference type="Pfam" id="PF02738">
    <property type="entry name" value="MoCoBD_1"/>
    <property type="match status" value="1"/>
</dbReference>
<dbReference type="InterPro" id="IPR052516">
    <property type="entry name" value="N-heterocyclic_Hydroxylase"/>
</dbReference>
<keyword evidence="1" id="KW-0732">Signal</keyword>
<dbReference type="PIRSF" id="PIRSF036389">
    <property type="entry name" value="IOR_B"/>
    <property type="match status" value="1"/>
</dbReference>
<dbReference type="Gene3D" id="3.30.365.10">
    <property type="entry name" value="Aldehyde oxidase/xanthine dehydrogenase, molybdopterin binding domain"/>
    <property type="match status" value="4"/>
</dbReference>
<dbReference type="AlphaFoldDB" id="A0A6M1LU98"/>
<dbReference type="Gene3D" id="3.90.1170.50">
    <property type="entry name" value="Aldehyde oxidase/xanthine dehydrogenase, a/b hammerhead"/>
    <property type="match status" value="1"/>
</dbReference>
<dbReference type="InterPro" id="IPR012368">
    <property type="entry name" value="OxRdtase_Mopterin-bd_su_IorB"/>
</dbReference>
<evidence type="ECO:0000259" key="2">
    <source>
        <dbReference type="SMART" id="SM01008"/>
    </source>
</evidence>
<dbReference type="InterPro" id="IPR006311">
    <property type="entry name" value="TAT_signal"/>
</dbReference>
<evidence type="ECO:0000256" key="1">
    <source>
        <dbReference type="SAM" id="SignalP"/>
    </source>
</evidence>
<feature type="domain" description="Aldehyde oxidase/xanthine dehydrogenase a/b hammerhead" evidence="2">
    <location>
        <begin position="213"/>
        <end position="291"/>
    </location>
</feature>
<evidence type="ECO:0000313" key="4">
    <source>
        <dbReference type="Proteomes" id="UP000475385"/>
    </source>
</evidence>
<organism evidence="3 4">
    <name type="scientific">Falsiroseomonas algicola</name>
    <dbReference type="NCBI Taxonomy" id="2716930"/>
    <lineage>
        <taxon>Bacteria</taxon>
        <taxon>Pseudomonadati</taxon>
        <taxon>Pseudomonadota</taxon>
        <taxon>Alphaproteobacteria</taxon>
        <taxon>Acetobacterales</taxon>
        <taxon>Roseomonadaceae</taxon>
        <taxon>Falsiroseomonas</taxon>
    </lineage>
</organism>
<evidence type="ECO:0000313" key="3">
    <source>
        <dbReference type="EMBL" id="NGM23589.1"/>
    </source>
</evidence>
<dbReference type="RefSeq" id="WP_164697507.1">
    <property type="nucleotide sequence ID" value="NZ_JAAIKB010000016.1"/>
</dbReference>